<gene>
    <name evidence="2" type="ORF">ABFV83_15965</name>
</gene>
<proteinExistence type="predicted"/>
<dbReference type="RefSeq" id="WP_313186464.1">
    <property type="nucleotide sequence ID" value="NZ_CP157940.1"/>
</dbReference>
<protein>
    <submittedName>
        <fullName evidence="2">Mor transcription activator family protein</fullName>
    </submittedName>
</protein>
<feature type="domain" description="Mor transcription activator" evidence="1">
    <location>
        <begin position="8"/>
        <end position="82"/>
    </location>
</feature>
<evidence type="ECO:0000259" key="1">
    <source>
        <dbReference type="Pfam" id="PF08765"/>
    </source>
</evidence>
<dbReference type="AlphaFoldDB" id="A0AAU7PLN4"/>
<dbReference type="EMBL" id="CP157940">
    <property type="protein sequence ID" value="XBS53306.1"/>
    <property type="molecule type" value="Genomic_DNA"/>
</dbReference>
<dbReference type="InterPro" id="IPR014875">
    <property type="entry name" value="Mor_transcription_activator"/>
</dbReference>
<dbReference type="SUPFAM" id="SSF46689">
    <property type="entry name" value="Homeodomain-like"/>
    <property type="match status" value="1"/>
</dbReference>
<accession>A0AAU7PLN4</accession>
<sequence>MDAKDFYGIYRDLAEQLGVETTIRIYEHLHGLQITFPVKLYSKSYIEKQIKERYDGTNGKVLAKELGYTERYFKKILVSSNRSEDLLP</sequence>
<organism evidence="2">
    <name type="scientific">Lacrimispora sp. BS-2</name>
    <dbReference type="NCBI Taxonomy" id="3151850"/>
    <lineage>
        <taxon>Bacteria</taxon>
        <taxon>Bacillati</taxon>
        <taxon>Bacillota</taxon>
        <taxon>Clostridia</taxon>
        <taxon>Lachnospirales</taxon>
        <taxon>Lachnospiraceae</taxon>
        <taxon>Lacrimispora</taxon>
    </lineage>
</organism>
<dbReference type="Pfam" id="PF08765">
    <property type="entry name" value="Mor"/>
    <property type="match status" value="1"/>
</dbReference>
<dbReference type="InterPro" id="IPR009057">
    <property type="entry name" value="Homeodomain-like_sf"/>
</dbReference>
<reference evidence="2" key="1">
    <citation type="submission" date="2024-06" db="EMBL/GenBank/DDBJ databases">
        <title>Lacrimispora cavernae sp. nov., a novel anaerobe isolated from bat guano pile inside a cave.</title>
        <authorList>
            <person name="Miller S.L."/>
            <person name="Lu N."/>
            <person name="King J."/>
            <person name="Sankaranarayanan K."/>
            <person name="Lawson P.A."/>
        </authorList>
    </citation>
    <scope>NUCLEOTIDE SEQUENCE</scope>
    <source>
        <strain evidence="2">BS-2</strain>
    </source>
</reference>
<name>A0AAU7PLN4_9FIRM</name>
<evidence type="ECO:0000313" key="2">
    <source>
        <dbReference type="EMBL" id="XBS53306.1"/>
    </source>
</evidence>